<protein>
    <submittedName>
        <fullName evidence="1">Glycosyltransferase</fullName>
    </submittedName>
</protein>
<dbReference type="SUPFAM" id="SSF53448">
    <property type="entry name" value="Nucleotide-diphospho-sugar transferases"/>
    <property type="match status" value="1"/>
</dbReference>
<dbReference type="AlphaFoldDB" id="A0A437LSJ8"/>
<keyword evidence="1" id="KW-0808">Transferase</keyword>
<name>A0A437LSJ8_9BURK</name>
<comment type="caution">
    <text evidence="1">The sequence shown here is derived from an EMBL/GenBank/DDBJ whole genome shotgun (WGS) entry which is preliminary data.</text>
</comment>
<reference evidence="1 2" key="1">
    <citation type="submission" date="2019-01" db="EMBL/GenBank/DDBJ databases">
        <authorList>
            <person name="Chen W.-M."/>
        </authorList>
    </citation>
    <scope>NUCLEOTIDE SEQUENCE [LARGE SCALE GENOMIC DNA]</scope>
    <source>
        <strain evidence="1 2">CCP-18</strain>
    </source>
</reference>
<keyword evidence="2" id="KW-1185">Reference proteome</keyword>
<dbReference type="GO" id="GO:0016740">
    <property type="term" value="F:transferase activity"/>
    <property type="evidence" value="ECO:0007669"/>
    <property type="project" value="UniProtKB-KW"/>
</dbReference>
<dbReference type="Proteomes" id="UP000288587">
    <property type="component" value="Unassembled WGS sequence"/>
</dbReference>
<dbReference type="Gene3D" id="3.90.550.10">
    <property type="entry name" value="Spore Coat Polysaccharide Biosynthesis Protein SpsA, Chain A"/>
    <property type="match status" value="1"/>
</dbReference>
<dbReference type="EMBL" id="SACM01000001">
    <property type="protein sequence ID" value="RVT88203.1"/>
    <property type="molecule type" value="Genomic_DNA"/>
</dbReference>
<proteinExistence type="predicted"/>
<organism evidence="1 2">
    <name type="scientific">Inhella crocodyli</name>
    <dbReference type="NCBI Taxonomy" id="2499851"/>
    <lineage>
        <taxon>Bacteria</taxon>
        <taxon>Pseudomonadati</taxon>
        <taxon>Pseudomonadota</taxon>
        <taxon>Betaproteobacteria</taxon>
        <taxon>Burkholderiales</taxon>
        <taxon>Sphaerotilaceae</taxon>
        <taxon>Inhella</taxon>
    </lineage>
</organism>
<evidence type="ECO:0000313" key="1">
    <source>
        <dbReference type="EMBL" id="RVT88203.1"/>
    </source>
</evidence>
<sequence>MTDKTGDRFVICMKWGTKYGPEYVNRLYGMVKRHLTGPFRFVCFTDDVKGVRSEVECFPLPELQLQASHFDGGWRKLNSYQADLYGLKGQALFLDLDVVIVDDITPFFEFPGEFPIIKDWKRPWRVTGNSSVYRFTLGAHVDMLDHFVAHQAEVRRKHRNEQEYLSHYLHDQGKLVYWPKEWCASFKYQCLPRWPFSFWQEATIPPGCRIVIFHGEVNPPDAIAGRRNKALSGMKPTPWVAQHWTE</sequence>
<dbReference type="InterPro" id="IPR029044">
    <property type="entry name" value="Nucleotide-diphossugar_trans"/>
</dbReference>
<dbReference type="RefSeq" id="WP_127681133.1">
    <property type="nucleotide sequence ID" value="NZ_SACM01000001.1"/>
</dbReference>
<dbReference type="OrthoDB" id="564871at2"/>
<gene>
    <name evidence="1" type="ORF">EOD73_04170</name>
</gene>
<evidence type="ECO:0000313" key="2">
    <source>
        <dbReference type="Proteomes" id="UP000288587"/>
    </source>
</evidence>
<accession>A0A437LSJ8</accession>